<protein>
    <submittedName>
        <fullName evidence="5">2-haloacrylate reductase</fullName>
        <ecNumber evidence="5">1.3.1.103</ecNumber>
    </submittedName>
</protein>
<feature type="domain" description="Enoyl reductase (ER)" evidence="3">
    <location>
        <begin position="11"/>
        <end position="327"/>
    </location>
</feature>
<name>A0A5E6TZG4_PSEFL</name>
<evidence type="ECO:0000313" key="6">
    <source>
        <dbReference type="Proteomes" id="UP000326953"/>
    </source>
</evidence>
<dbReference type="OrthoDB" id="9787435at2"/>
<dbReference type="SMART" id="SM00829">
    <property type="entry name" value="PKS_ER"/>
    <property type="match status" value="1"/>
</dbReference>
<dbReference type="SUPFAM" id="SSF50129">
    <property type="entry name" value="GroES-like"/>
    <property type="match status" value="1"/>
</dbReference>
<dbReference type="InterPro" id="IPR011032">
    <property type="entry name" value="GroES-like_sf"/>
</dbReference>
<dbReference type="EMBL" id="CABVHK010000009">
    <property type="protein sequence ID" value="VVM94395.1"/>
    <property type="molecule type" value="Genomic_DNA"/>
</dbReference>
<dbReference type="EMBL" id="CABVHK010000001">
    <property type="protein sequence ID" value="VVM37810.1"/>
    <property type="molecule type" value="Genomic_DNA"/>
</dbReference>
<dbReference type="InterPro" id="IPR020843">
    <property type="entry name" value="ER"/>
</dbReference>
<dbReference type="InterPro" id="IPR013149">
    <property type="entry name" value="ADH-like_C"/>
</dbReference>
<dbReference type="GO" id="GO:0016651">
    <property type="term" value="F:oxidoreductase activity, acting on NAD(P)H"/>
    <property type="evidence" value="ECO:0007669"/>
    <property type="project" value="TreeGrafter"/>
</dbReference>
<dbReference type="Gene3D" id="3.90.180.10">
    <property type="entry name" value="Medium-chain alcohol dehydrogenases, catalytic domain"/>
    <property type="match status" value="1"/>
</dbReference>
<sequence length="331" mass="35105">MTRVVRFHQIGGPEVLQIEELEVGAPGSGELRIRVEAIGLNRAEAMFRSGVYLEPTHLPARLGYEASGIVEALGSGVHGFEVGEAVSVIPAFSMNKFGVYAEQAIVPATGVLKRPAGVGAVKGAAIWMQYLTAYGALIEIAQLKRGDAVIITAASSSVGLAAIQIANSVGAIPIATTRTRAKEAALREAGAAHVIATEEQDLVAEVMRITDGRGARIAFDPVAGPQVETLAQAMSQQGLLFIYGNLSGQETPFPALVAMNKALSVRGYTLFELTGDPQRLAPAQAFITRGLEAGQLKPIIAKTFPFEQIVEAHRYMESNQQFGKIVVTVSR</sequence>
<dbReference type="InterPro" id="IPR013154">
    <property type="entry name" value="ADH-like_N"/>
</dbReference>
<evidence type="ECO:0000256" key="1">
    <source>
        <dbReference type="ARBA" id="ARBA00022857"/>
    </source>
</evidence>
<dbReference type="PANTHER" id="PTHR48106">
    <property type="entry name" value="QUINONE OXIDOREDUCTASE PIG3-RELATED"/>
    <property type="match status" value="1"/>
</dbReference>
<dbReference type="GO" id="GO:0102523">
    <property type="term" value="F:2-chloroacrylate reductase activity"/>
    <property type="evidence" value="ECO:0007669"/>
    <property type="project" value="UniProtKB-EC"/>
</dbReference>
<accession>A0A5E6TZG4</accession>
<gene>
    <name evidence="4" type="ORF">PS662_00124</name>
    <name evidence="5" type="ORF">PS662_03003</name>
</gene>
<proteinExistence type="predicted"/>
<dbReference type="SUPFAM" id="SSF51735">
    <property type="entry name" value="NAD(P)-binding Rossmann-fold domains"/>
    <property type="match status" value="1"/>
</dbReference>
<keyword evidence="1" id="KW-0521">NADP</keyword>
<keyword evidence="2 5" id="KW-0560">Oxidoreductase</keyword>
<organism evidence="5 6">
    <name type="scientific">Pseudomonas fluorescens</name>
    <dbReference type="NCBI Taxonomy" id="294"/>
    <lineage>
        <taxon>Bacteria</taxon>
        <taxon>Pseudomonadati</taxon>
        <taxon>Pseudomonadota</taxon>
        <taxon>Gammaproteobacteria</taxon>
        <taxon>Pseudomonadales</taxon>
        <taxon>Pseudomonadaceae</taxon>
        <taxon>Pseudomonas</taxon>
    </lineage>
</organism>
<dbReference type="Pfam" id="PF00107">
    <property type="entry name" value="ADH_zinc_N"/>
    <property type="match status" value="1"/>
</dbReference>
<dbReference type="EC" id="1.3.1.103" evidence="5"/>
<evidence type="ECO:0000313" key="4">
    <source>
        <dbReference type="EMBL" id="VVM37810.1"/>
    </source>
</evidence>
<dbReference type="InterPro" id="IPR036291">
    <property type="entry name" value="NAD(P)-bd_dom_sf"/>
</dbReference>
<dbReference type="RefSeq" id="WP_032902064.1">
    <property type="nucleotide sequence ID" value="NZ_CABVHK010000001.1"/>
</dbReference>
<dbReference type="Proteomes" id="UP000326953">
    <property type="component" value="Unassembled WGS sequence"/>
</dbReference>
<reference evidence="5 6" key="1">
    <citation type="submission" date="2019-09" db="EMBL/GenBank/DDBJ databases">
        <authorList>
            <person name="Chandra G."/>
            <person name="Truman W A."/>
        </authorList>
    </citation>
    <scope>NUCLEOTIDE SEQUENCE [LARGE SCALE GENOMIC DNA]</scope>
    <source>
        <strain evidence="5">PS662</strain>
    </source>
</reference>
<dbReference type="CDD" id="cd08268">
    <property type="entry name" value="MDR2"/>
    <property type="match status" value="1"/>
</dbReference>
<evidence type="ECO:0000313" key="5">
    <source>
        <dbReference type="EMBL" id="VVM94395.1"/>
    </source>
</evidence>
<evidence type="ECO:0000259" key="3">
    <source>
        <dbReference type="SMART" id="SM00829"/>
    </source>
</evidence>
<evidence type="ECO:0000256" key="2">
    <source>
        <dbReference type="ARBA" id="ARBA00023002"/>
    </source>
</evidence>
<dbReference type="AlphaFoldDB" id="A0A5E6TZG4"/>
<dbReference type="Pfam" id="PF08240">
    <property type="entry name" value="ADH_N"/>
    <property type="match status" value="1"/>
</dbReference>
<dbReference type="PANTHER" id="PTHR48106:SF5">
    <property type="entry name" value="ZINC-CONTAINING ALCOHOL DEHYDROGENASE"/>
    <property type="match status" value="1"/>
</dbReference>
<dbReference type="Gene3D" id="3.40.50.720">
    <property type="entry name" value="NAD(P)-binding Rossmann-like Domain"/>
    <property type="match status" value="1"/>
</dbReference>
<dbReference type="GO" id="GO:0070402">
    <property type="term" value="F:NADPH binding"/>
    <property type="evidence" value="ECO:0007669"/>
    <property type="project" value="TreeGrafter"/>
</dbReference>